<evidence type="ECO:0000259" key="8">
    <source>
        <dbReference type="PROSITE" id="PS50850"/>
    </source>
</evidence>
<dbReference type="InterPro" id="IPR005829">
    <property type="entry name" value="Sugar_transporter_CS"/>
</dbReference>
<organism evidence="9 10">
    <name type="scientific">Diabrotica balteata</name>
    <name type="common">Banded cucumber beetle</name>
    <dbReference type="NCBI Taxonomy" id="107213"/>
    <lineage>
        <taxon>Eukaryota</taxon>
        <taxon>Metazoa</taxon>
        <taxon>Ecdysozoa</taxon>
        <taxon>Arthropoda</taxon>
        <taxon>Hexapoda</taxon>
        <taxon>Insecta</taxon>
        <taxon>Pterygota</taxon>
        <taxon>Neoptera</taxon>
        <taxon>Endopterygota</taxon>
        <taxon>Coleoptera</taxon>
        <taxon>Polyphaga</taxon>
        <taxon>Cucujiformia</taxon>
        <taxon>Chrysomeloidea</taxon>
        <taxon>Chrysomelidae</taxon>
        <taxon>Galerucinae</taxon>
        <taxon>Diabroticina</taxon>
        <taxon>Diabroticites</taxon>
        <taxon>Diabrotica</taxon>
    </lineage>
</organism>
<feature type="transmembrane region" description="Helical" evidence="7">
    <location>
        <begin position="255"/>
        <end position="273"/>
    </location>
</feature>
<dbReference type="PANTHER" id="PTHR23507">
    <property type="entry name" value="ZGC:174356"/>
    <property type="match status" value="1"/>
</dbReference>
<feature type="transmembrane region" description="Helical" evidence="7">
    <location>
        <begin position="130"/>
        <end position="157"/>
    </location>
</feature>
<evidence type="ECO:0000256" key="6">
    <source>
        <dbReference type="SAM" id="MobiDB-lite"/>
    </source>
</evidence>
<dbReference type="PANTHER" id="PTHR23507:SF39">
    <property type="entry name" value="GH23453P-RELATED"/>
    <property type="match status" value="1"/>
</dbReference>
<feature type="transmembrane region" description="Helical" evidence="7">
    <location>
        <begin position="169"/>
        <end position="192"/>
    </location>
</feature>
<dbReference type="InterPro" id="IPR036259">
    <property type="entry name" value="MFS_trans_sf"/>
</dbReference>
<dbReference type="EMBL" id="OU898276">
    <property type="protein sequence ID" value="CAG9826861.1"/>
    <property type="molecule type" value="Genomic_DNA"/>
</dbReference>
<dbReference type="PRINTS" id="PR01035">
    <property type="entry name" value="TCRTETA"/>
</dbReference>
<keyword evidence="5 7" id="KW-0472">Membrane</keyword>
<evidence type="ECO:0000256" key="5">
    <source>
        <dbReference type="ARBA" id="ARBA00023136"/>
    </source>
</evidence>
<feature type="transmembrane region" description="Helical" evidence="7">
    <location>
        <begin position="323"/>
        <end position="342"/>
    </location>
</feature>
<dbReference type="PROSITE" id="PS50850">
    <property type="entry name" value="MFS"/>
    <property type="match status" value="1"/>
</dbReference>
<feature type="transmembrane region" description="Helical" evidence="7">
    <location>
        <begin position="12"/>
        <end position="33"/>
    </location>
</feature>
<evidence type="ECO:0000256" key="7">
    <source>
        <dbReference type="SAM" id="Phobius"/>
    </source>
</evidence>
<feature type="domain" description="Major facilitator superfamily (MFS) profile" evidence="8">
    <location>
        <begin position="13"/>
        <end position="441"/>
    </location>
</feature>
<dbReference type="OrthoDB" id="430300at2759"/>
<dbReference type="InterPro" id="IPR020846">
    <property type="entry name" value="MFS_dom"/>
</dbReference>
<feature type="transmembrane region" description="Helical" evidence="7">
    <location>
        <begin position="74"/>
        <end position="94"/>
    </location>
</feature>
<feature type="transmembrane region" description="Helical" evidence="7">
    <location>
        <begin position="103"/>
        <end position="124"/>
    </location>
</feature>
<gene>
    <name evidence="9" type="ORF">DIABBA_LOCUS941</name>
</gene>
<sequence length="473" mass="52714">MGSKFFFPVEIPLLLCVISQILLGPISTNLFMYRTCYVILNYNKTECEMLGNESNNITKRLEPLVQPTVNNIETVMVVSESIFPIIFSIVVGIVSDKIGRKPFLVTCLAGLTISNGLNALVAYFENISPWYFIATAMPSVVTGGFGTVFLIVALYLADTTSPKTRVFRMGLYSVSMALANIIASLASSYLLYATSYTMVYLISTTMLVISVLYAIFLLPESLHTETRIPSCKELVSTLNITEILKVPFKKREGRHYILIFTAILTACAFAVRGEFLLKTLYVRQKVSWTLPQITYASCYTSIVSIMGTMFGTTVLYKKLKIKELPLTVFSLLTETVANLLLAVATNSYFIIAAYTTRSFGSLSGSMIKSLMSFMVERQELGKLYAASGVLDSLAGLISMTLYPQIYNATININNGIFYFVNMGIYAVLALVVLNLMRYEMPKPTKSNYDEKDSKNEETQNNEIDDVTEKLEKV</sequence>
<name>A0A9N9SM82_DIABA</name>
<dbReference type="GO" id="GO:0022857">
    <property type="term" value="F:transmembrane transporter activity"/>
    <property type="evidence" value="ECO:0007669"/>
    <property type="project" value="InterPro"/>
</dbReference>
<protein>
    <recommendedName>
        <fullName evidence="8">Major facilitator superfamily (MFS) profile domain-containing protein</fullName>
    </recommendedName>
</protein>
<keyword evidence="10" id="KW-1185">Reference proteome</keyword>
<dbReference type="InterPro" id="IPR001958">
    <property type="entry name" value="Tet-R_TetA/multi-R_MdtG-like"/>
</dbReference>
<evidence type="ECO:0000256" key="2">
    <source>
        <dbReference type="ARBA" id="ARBA00004236"/>
    </source>
</evidence>
<keyword evidence="3 7" id="KW-0812">Transmembrane</keyword>
<feature type="transmembrane region" description="Helical" evidence="7">
    <location>
        <begin position="415"/>
        <end position="436"/>
    </location>
</feature>
<dbReference type="AlphaFoldDB" id="A0A9N9SM82"/>
<dbReference type="Pfam" id="PF07690">
    <property type="entry name" value="MFS_1"/>
    <property type="match status" value="1"/>
</dbReference>
<comment type="subcellular location">
    <subcellularLocation>
        <location evidence="2">Cell membrane</location>
    </subcellularLocation>
    <subcellularLocation>
        <location evidence="1">Membrane</location>
        <topology evidence="1">Multi-pass membrane protein</topology>
    </subcellularLocation>
</comment>
<reference evidence="9" key="1">
    <citation type="submission" date="2022-01" db="EMBL/GenBank/DDBJ databases">
        <authorList>
            <person name="King R."/>
        </authorList>
    </citation>
    <scope>NUCLEOTIDE SEQUENCE</scope>
</reference>
<dbReference type="GO" id="GO:0016020">
    <property type="term" value="C:membrane"/>
    <property type="evidence" value="ECO:0007669"/>
    <property type="project" value="UniProtKB-SubCell"/>
</dbReference>
<feature type="transmembrane region" description="Helical" evidence="7">
    <location>
        <begin position="198"/>
        <end position="218"/>
    </location>
</feature>
<feature type="compositionally biased region" description="Basic and acidic residues" evidence="6">
    <location>
        <begin position="444"/>
        <end position="457"/>
    </location>
</feature>
<dbReference type="SUPFAM" id="SSF103473">
    <property type="entry name" value="MFS general substrate transporter"/>
    <property type="match status" value="1"/>
</dbReference>
<dbReference type="Proteomes" id="UP001153709">
    <property type="component" value="Chromosome 1"/>
</dbReference>
<accession>A0A9N9SM82</accession>
<evidence type="ECO:0000256" key="4">
    <source>
        <dbReference type="ARBA" id="ARBA00022989"/>
    </source>
</evidence>
<evidence type="ECO:0000313" key="9">
    <source>
        <dbReference type="EMBL" id="CAG9826861.1"/>
    </source>
</evidence>
<evidence type="ECO:0000256" key="1">
    <source>
        <dbReference type="ARBA" id="ARBA00004141"/>
    </source>
</evidence>
<proteinExistence type="predicted"/>
<feature type="region of interest" description="Disordered" evidence="6">
    <location>
        <begin position="444"/>
        <end position="473"/>
    </location>
</feature>
<feature type="transmembrane region" description="Helical" evidence="7">
    <location>
        <begin position="293"/>
        <end position="316"/>
    </location>
</feature>
<evidence type="ECO:0000313" key="10">
    <source>
        <dbReference type="Proteomes" id="UP001153709"/>
    </source>
</evidence>
<evidence type="ECO:0000256" key="3">
    <source>
        <dbReference type="ARBA" id="ARBA00022692"/>
    </source>
</evidence>
<dbReference type="InterPro" id="IPR011701">
    <property type="entry name" value="MFS"/>
</dbReference>
<keyword evidence="4 7" id="KW-1133">Transmembrane helix</keyword>
<dbReference type="PROSITE" id="PS00216">
    <property type="entry name" value="SUGAR_TRANSPORT_1"/>
    <property type="match status" value="1"/>
</dbReference>
<dbReference type="Gene3D" id="1.20.1250.20">
    <property type="entry name" value="MFS general substrate transporter like domains"/>
    <property type="match status" value="1"/>
</dbReference>